<dbReference type="InterPro" id="IPR005471">
    <property type="entry name" value="Tscrpt_reg_IclR_N"/>
</dbReference>
<comment type="caution">
    <text evidence="6">The sequence shown here is derived from an EMBL/GenBank/DDBJ whole genome shotgun (WGS) entry which is preliminary data.</text>
</comment>
<organism evidence="6 7">
    <name type="scientific">Cloacibacillus evryensis</name>
    <dbReference type="NCBI Taxonomy" id="508460"/>
    <lineage>
        <taxon>Bacteria</taxon>
        <taxon>Thermotogati</taxon>
        <taxon>Synergistota</taxon>
        <taxon>Synergistia</taxon>
        <taxon>Synergistales</taxon>
        <taxon>Synergistaceae</taxon>
        <taxon>Cloacibacillus</taxon>
    </lineage>
</organism>
<dbReference type="PROSITE" id="PS51077">
    <property type="entry name" value="HTH_ICLR"/>
    <property type="match status" value="1"/>
</dbReference>
<keyword evidence="7" id="KW-1185">Reference proteome</keyword>
<dbReference type="GO" id="GO:0045892">
    <property type="term" value="P:negative regulation of DNA-templated transcription"/>
    <property type="evidence" value="ECO:0007669"/>
    <property type="project" value="TreeGrafter"/>
</dbReference>
<proteinExistence type="predicted"/>
<dbReference type="Proteomes" id="UP001205919">
    <property type="component" value="Unassembled WGS sequence"/>
</dbReference>
<dbReference type="EMBL" id="JANFYT010000022">
    <property type="protein sequence ID" value="MCQ4814897.1"/>
    <property type="molecule type" value="Genomic_DNA"/>
</dbReference>
<reference evidence="6 7" key="1">
    <citation type="submission" date="2022-06" db="EMBL/GenBank/DDBJ databases">
        <title>Isolation of gut microbiota from human fecal samples.</title>
        <authorList>
            <person name="Pamer E.G."/>
            <person name="Barat B."/>
            <person name="Waligurski E."/>
            <person name="Medina S."/>
            <person name="Paddock L."/>
            <person name="Mostad J."/>
        </authorList>
    </citation>
    <scope>NUCLEOTIDE SEQUENCE [LARGE SCALE GENOMIC DNA]</scope>
    <source>
        <strain evidence="6 7">DFI.9.90</strain>
    </source>
</reference>
<dbReference type="Gene3D" id="1.10.10.10">
    <property type="entry name" value="Winged helix-like DNA-binding domain superfamily/Winged helix DNA-binding domain"/>
    <property type="match status" value="1"/>
</dbReference>
<name>A0AAW5K9B7_9BACT</name>
<dbReference type="RefSeq" id="WP_008709231.1">
    <property type="nucleotide sequence ID" value="NZ_CABKQM010000003.1"/>
</dbReference>
<keyword evidence="3" id="KW-0804">Transcription</keyword>
<evidence type="ECO:0000313" key="6">
    <source>
        <dbReference type="EMBL" id="MCQ4814897.1"/>
    </source>
</evidence>
<gene>
    <name evidence="6" type="ORF">NE630_10690</name>
</gene>
<feature type="domain" description="IclR-ED" evidence="5">
    <location>
        <begin position="73"/>
        <end position="254"/>
    </location>
</feature>
<evidence type="ECO:0000256" key="2">
    <source>
        <dbReference type="ARBA" id="ARBA00023125"/>
    </source>
</evidence>
<dbReference type="AlphaFoldDB" id="A0AAW5K9B7"/>
<dbReference type="GeneID" id="95755020"/>
<dbReference type="Pfam" id="PF01614">
    <property type="entry name" value="IclR_C"/>
    <property type="match status" value="1"/>
</dbReference>
<evidence type="ECO:0000256" key="1">
    <source>
        <dbReference type="ARBA" id="ARBA00023015"/>
    </source>
</evidence>
<dbReference type="InterPro" id="IPR036388">
    <property type="entry name" value="WH-like_DNA-bd_sf"/>
</dbReference>
<dbReference type="GO" id="GO:0003700">
    <property type="term" value="F:DNA-binding transcription factor activity"/>
    <property type="evidence" value="ECO:0007669"/>
    <property type="project" value="TreeGrafter"/>
</dbReference>
<dbReference type="Pfam" id="PF09339">
    <property type="entry name" value="HTH_IclR"/>
    <property type="match status" value="1"/>
</dbReference>
<keyword evidence="1" id="KW-0805">Transcription regulation</keyword>
<protein>
    <submittedName>
        <fullName evidence="6">IclR family transcriptional regulator</fullName>
    </submittedName>
</protein>
<dbReference type="InterPro" id="IPR014757">
    <property type="entry name" value="Tscrpt_reg_IclR_C"/>
</dbReference>
<dbReference type="InterPro" id="IPR029016">
    <property type="entry name" value="GAF-like_dom_sf"/>
</dbReference>
<dbReference type="PANTHER" id="PTHR30136">
    <property type="entry name" value="HELIX-TURN-HELIX TRANSCRIPTIONAL REGULATOR, ICLR FAMILY"/>
    <property type="match status" value="1"/>
</dbReference>
<dbReference type="SMART" id="SM00346">
    <property type="entry name" value="HTH_ICLR"/>
    <property type="match status" value="1"/>
</dbReference>
<dbReference type="SUPFAM" id="SSF55781">
    <property type="entry name" value="GAF domain-like"/>
    <property type="match status" value="1"/>
</dbReference>
<accession>A0AAW5K9B7</accession>
<evidence type="ECO:0000313" key="7">
    <source>
        <dbReference type="Proteomes" id="UP001205919"/>
    </source>
</evidence>
<dbReference type="PANTHER" id="PTHR30136:SF24">
    <property type="entry name" value="HTH-TYPE TRANSCRIPTIONAL REPRESSOR ALLR"/>
    <property type="match status" value="1"/>
</dbReference>
<evidence type="ECO:0000259" key="5">
    <source>
        <dbReference type="PROSITE" id="PS51078"/>
    </source>
</evidence>
<keyword evidence="2" id="KW-0238">DNA-binding</keyword>
<dbReference type="Gene3D" id="3.30.450.40">
    <property type="match status" value="1"/>
</dbReference>
<sequence>MSEKQLETGTQAIQRALAILNCFTRGIDDLSLTEISKLVQIPYSTASRIAGILEQESFLIRDKSTKRFSLGRRVYSLGYCAKQNDFLRKVTYPYLVRLRDEFGETALVYIREGDYRICFEKVPAFHSFKFSPTVGSKYVLWAGAGGRGFLAYATPEEQDSFLKDTRNLTTFTTTDRAKLMRELYNLCKNGYSYCINEYQEGFSSIAGPIVGNDGNILCTIAVTGPSARFTDNIVKGLKERIPQYCAEISSTFGWSEPAENPDFLFRSPSLDHIIGNM</sequence>
<evidence type="ECO:0000259" key="4">
    <source>
        <dbReference type="PROSITE" id="PS51077"/>
    </source>
</evidence>
<dbReference type="GO" id="GO:0003677">
    <property type="term" value="F:DNA binding"/>
    <property type="evidence" value="ECO:0007669"/>
    <property type="project" value="UniProtKB-KW"/>
</dbReference>
<dbReference type="InterPro" id="IPR050707">
    <property type="entry name" value="HTH_MetabolicPath_Reg"/>
</dbReference>
<feature type="domain" description="HTH iclR-type" evidence="4">
    <location>
        <begin position="10"/>
        <end position="72"/>
    </location>
</feature>
<dbReference type="PROSITE" id="PS51078">
    <property type="entry name" value="ICLR_ED"/>
    <property type="match status" value="1"/>
</dbReference>
<dbReference type="SUPFAM" id="SSF46785">
    <property type="entry name" value="Winged helix' DNA-binding domain"/>
    <property type="match status" value="1"/>
</dbReference>
<dbReference type="InterPro" id="IPR036390">
    <property type="entry name" value="WH_DNA-bd_sf"/>
</dbReference>
<evidence type="ECO:0000256" key="3">
    <source>
        <dbReference type="ARBA" id="ARBA00023163"/>
    </source>
</evidence>